<feature type="domain" description="DUF6533" evidence="3">
    <location>
        <begin position="9"/>
        <end position="57"/>
    </location>
</feature>
<keyword evidence="2" id="KW-0472">Membrane</keyword>
<dbReference type="Proteomes" id="UP001212997">
    <property type="component" value="Unassembled WGS sequence"/>
</dbReference>
<sequence>MVLANSAAYLRVGSLAVATYDYFLTLPAEWRFYTTQQGGKLGNGCILFILIRYLSIVTLTLSNVGYFGSFTNAVCQRYYLAAPIFKVLQTMVSHIILGLRAYAISRRRLSVKWFLIALFIIINSAEWFTNLWNRSHAQHAGFSNCTPGNDPNRLSAWLFYVFVMTYDLVTLILSIYYLVPWRDSIHMSSIIRMMLVDGLGYFLVLTGEIHATRAGRQMSTTFIAANIFNLVLYRTTNPEAQSSGYAVTWIMSQRIVIHLRDTAVGRVRSGDHVHFTSCELPQEPYSPNAQSKSPFGKFKLFREIRATEVADTLVFRVETGSPTGSVTEANNANGKHTGHGRDKLPV</sequence>
<feature type="transmembrane region" description="Helical" evidence="2">
    <location>
        <begin position="45"/>
        <end position="66"/>
    </location>
</feature>
<feature type="region of interest" description="Disordered" evidence="1">
    <location>
        <begin position="320"/>
        <end position="346"/>
    </location>
</feature>
<name>A0AAD5VCG3_9APHY</name>
<evidence type="ECO:0000313" key="5">
    <source>
        <dbReference type="Proteomes" id="UP001212997"/>
    </source>
</evidence>
<dbReference type="EMBL" id="JANAWD010000083">
    <property type="protein sequence ID" value="KAJ3487775.1"/>
    <property type="molecule type" value="Genomic_DNA"/>
</dbReference>
<feature type="transmembrane region" description="Helical" evidence="2">
    <location>
        <begin position="111"/>
        <end position="129"/>
    </location>
</feature>
<dbReference type="Pfam" id="PF20151">
    <property type="entry name" value="DUF6533"/>
    <property type="match status" value="1"/>
</dbReference>
<evidence type="ECO:0000313" key="4">
    <source>
        <dbReference type="EMBL" id="KAJ3487775.1"/>
    </source>
</evidence>
<dbReference type="InterPro" id="IPR045340">
    <property type="entry name" value="DUF6533"/>
</dbReference>
<organism evidence="4 5">
    <name type="scientific">Meripilus lineatus</name>
    <dbReference type="NCBI Taxonomy" id="2056292"/>
    <lineage>
        <taxon>Eukaryota</taxon>
        <taxon>Fungi</taxon>
        <taxon>Dikarya</taxon>
        <taxon>Basidiomycota</taxon>
        <taxon>Agaricomycotina</taxon>
        <taxon>Agaricomycetes</taxon>
        <taxon>Polyporales</taxon>
        <taxon>Meripilaceae</taxon>
        <taxon>Meripilus</taxon>
    </lineage>
</organism>
<evidence type="ECO:0000259" key="3">
    <source>
        <dbReference type="Pfam" id="PF20151"/>
    </source>
</evidence>
<evidence type="ECO:0000256" key="2">
    <source>
        <dbReference type="SAM" id="Phobius"/>
    </source>
</evidence>
<protein>
    <recommendedName>
        <fullName evidence="3">DUF6533 domain-containing protein</fullName>
    </recommendedName>
</protein>
<evidence type="ECO:0000256" key="1">
    <source>
        <dbReference type="SAM" id="MobiDB-lite"/>
    </source>
</evidence>
<proteinExistence type="predicted"/>
<feature type="transmembrane region" description="Helical" evidence="2">
    <location>
        <begin position="191"/>
        <end position="211"/>
    </location>
</feature>
<feature type="transmembrane region" description="Helical" evidence="2">
    <location>
        <begin position="157"/>
        <end position="179"/>
    </location>
</feature>
<feature type="compositionally biased region" description="Polar residues" evidence="1">
    <location>
        <begin position="320"/>
        <end position="334"/>
    </location>
</feature>
<feature type="transmembrane region" description="Helical" evidence="2">
    <location>
        <begin position="6"/>
        <end position="24"/>
    </location>
</feature>
<dbReference type="AlphaFoldDB" id="A0AAD5VCG3"/>
<keyword evidence="5" id="KW-1185">Reference proteome</keyword>
<gene>
    <name evidence="4" type="ORF">NLI96_g3320</name>
</gene>
<reference evidence="4" key="1">
    <citation type="submission" date="2022-07" db="EMBL/GenBank/DDBJ databases">
        <title>Genome Sequence of Physisporinus lineatus.</title>
        <authorList>
            <person name="Buettner E."/>
        </authorList>
    </citation>
    <scope>NUCLEOTIDE SEQUENCE</scope>
    <source>
        <strain evidence="4">VT162</strain>
    </source>
</reference>
<keyword evidence="2" id="KW-1133">Transmembrane helix</keyword>
<keyword evidence="2" id="KW-0812">Transmembrane</keyword>
<comment type="caution">
    <text evidence="4">The sequence shown here is derived from an EMBL/GenBank/DDBJ whole genome shotgun (WGS) entry which is preliminary data.</text>
</comment>
<accession>A0AAD5VCG3</accession>